<dbReference type="PROSITE" id="PS51502">
    <property type="entry name" value="S_R_A_B_BARREL"/>
    <property type="match status" value="1"/>
</dbReference>
<dbReference type="Gene3D" id="3.30.70.100">
    <property type="match status" value="1"/>
</dbReference>
<dbReference type="SUPFAM" id="SSF54909">
    <property type="entry name" value="Dimeric alpha+beta barrel"/>
    <property type="match status" value="1"/>
</dbReference>
<accession>A0A0U5GIW8</accession>
<evidence type="ECO:0000313" key="2">
    <source>
        <dbReference type="EMBL" id="CEN59417.1"/>
    </source>
</evidence>
<dbReference type="Proteomes" id="UP000054771">
    <property type="component" value="Unassembled WGS sequence"/>
</dbReference>
<name>A0A0U5GIW8_ASPCI</name>
<dbReference type="AlphaFoldDB" id="A0A0U5GIW8"/>
<dbReference type="InterPro" id="IPR011008">
    <property type="entry name" value="Dimeric_a/b-barrel"/>
</dbReference>
<evidence type="ECO:0000259" key="1">
    <source>
        <dbReference type="PROSITE" id="PS51502"/>
    </source>
</evidence>
<feature type="domain" description="Stress-response A/B barrel" evidence="1">
    <location>
        <begin position="3"/>
        <end position="98"/>
    </location>
</feature>
<evidence type="ECO:0000313" key="3">
    <source>
        <dbReference type="Proteomes" id="UP000054771"/>
    </source>
</evidence>
<dbReference type="InterPro" id="IPR013097">
    <property type="entry name" value="Dabb"/>
</dbReference>
<proteinExistence type="predicted"/>
<protein>
    <recommendedName>
        <fullName evidence="1">Stress-response A/B barrel domain-containing protein</fullName>
    </recommendedName>
</protein>
<organism evidence="2 3">
    <name type="scientific">Aspergillus calidoustus</name>
    <dbReference type="NCBI Taxonomy" id="454130"/>
    <lineage>
        <taxon>Eukaryota</taxon>
        <taxon>Fungi</taxon>
        <taxon>Dikarya</taxon>
        <taxon>Ascomycota</taxon>
        <taxon>Pezizomycotina</taxon>
        <taxon>Eurotiomycetes</taxon>
        <taxon>Eurotiomycetidae</taxon>
        <taxon>Eurotiales</taxon>
        <taxon>Aspergillaceae</taxon>
        <taxon>Aspergillus</taxon>
        <taxon>Aspergillus subgen. Nidulantes</taxon>
    </lineage>
</organism>
<dbReference type="Pfam" id="PF07876">
    <property type="entry name" value="Dabb"/>
    <property type="match status" value="1"/>
</dbReference>
<keyword evidence="3" id="KW-1185">Reference proteome</keyword>
<gene>
    <name evidence="2" type="ORF">ASPCAL01867</name>
</gene>
<dbReference type="SMART" id="SM00886">
    <property type="entry name" value="Dabb"/>
    <property type="match status" value="1"/>
</dbReference>
<sequence>MTVVRIETWDFKADVPTASIKEMCDRYLALKKELPFILSFTGGLSWEMFEDSRQRVVFVIEFENQDDLNRYIDDPTHVALEMNMGSDAVTEGVRNNQYTNGFWG</sequence>
<dbReference type="OrthoDB" id="1601230at2759"/>
<dbReference type="EMBL" id="CDMC01000002">
    <property type="protein sequence ID" value="CEN59417.1"/>
    <property type="molecule type" value="Genomic_DNA"/>
</dbReference>
<reference evidence="3" key="1">
    <citation type="journal article" date="2016" name="Genome Announc.">
        <title>Draft genome sequences of fungus Aspergillus calidoustus.</title>
        <authorList>
            <person name="Horn F."/>
            <person name="Linde J."/>
            <person name="Mattern D.J."/>
            <person name="Walther G."/>
            <person name="Guthke R."/>
            <person name="Scherlach K."/>
            <person name="Martin K."/>
            <person name="Brakhage A.A."/>
            <person name="Petzke L."/>
            <person name="Valiante V."/>
        </authorList>
    </citation>
    <scope>NUCLEOTIDE SEQUENCE [LARGE SCALE GENOMIC DNA]</scope>
    <source>
        <strain evidence="3">SF006504</strain>
    </source>
</reference>